<dbReference type="EMBL" id="JARJCW010000141">
    <property type="protein sequence ID" value="KAJ7190863.1"/>
    <property type="molecule type" value="Genomic_DNA"/>
</dbReference>
<proteinExistence type="predicted"/>
<feature type="compositionally biased region" description="Polar residues" evidence="1">
    <location>
        <begin position="235"/>
        <end position="250"/>
    </location>
</feature>
<keyword evidence="3" id="KW-1185">Reference proteome</keyword>
<organism evidence="2 3">
    <name type="scientific">Mycena pura</name>
    <dbReference type="NCBI Taxonomy" id="153505"/>
    <lineage>
        <taxon>Eukaryota</taxon>
        <taxon>Fungi</taxon>
        <taxon>Dikarya</taxon>
        <taxon>Basidiomycota</taxon>
        <taxon>Agaricomycotina</taxon>
        <taxon>Agaricomycetes</taxon>
        <taxon>Agaricomycetidae</taxon>
        <taxon>Agaricales</taxon>
        <taxon>Marasmiineae</taxon>
        <taxon>Mycenaceae</taxon>
        <taxon>Mycena</taxon>
    </lineage>
</organism>
<feature type="region of interest" description="Disordered" evidence="1">
    <location>
        <begin position="205"/>
        <end position="266"/>
    </location>
</feature>
<feature type="compositionally biased region" description="Basic and acidic residues" evidence="1">
    <location>
        <begin position="126"/>
        <end position="147"/>
    </location>
</feature>
<reference evidence="2" key="1">
    <citation type="submission" date="2023-03" db="EMBL/GenBank/DDBJ databases">
        <title>Massive genome expansion in bonnet fungi (Mycena s.s.) driven by repeated elements and novel gene families across ecological guilds.</title>
        <authorList>
            <consortium name="Lawrence Berkeley National Laboratory"/>
            <person name="Harder C.B."/>
            <person name="Miyauchi S."/>
            <person name="Viragh M."/>
            <person name="Kuo A."/>
            <person name="Thoen E."/>
            <person name="Andreopoulos B."/>
            <person name="Lu D."/>
            <person name="Skrede I."/>
            <person name="Drula E."/>
            <person name="Henrissat B."/>
            <person name="Morin E."/>
            <person name="Kohler A."/>
            <person name="Barry K."/>
            <person name="LaButti K."/>
            <person name="Morin E."/>
            <person name="Salamov A."/>
            <person name="Lipzen A."/>
            <person name="Mereny Z."/>
            <person name="Hegedus B."/>
            <person name="Baldrian P."/>
            <person name="Stursova M."/>
            <person name="Weitz H."/>
            <person name="Taylor A."/>
            <person name="Grigoriev I.V."/>
            <person name="Nagy L.G."/>
            <person name="Martin F."/>
            <person name="Kauserud H."/>
        </authorList>
    </citation>
    <scope>NUCLEOTIDE SEQUENCE</scope>
    <source>
        <strain evidence="2">9144</strain>
    </source>
</reference>
<feature type="region of interest" description="Disordered" evidence="1">
    <location>
        <begin position="124"/>
        <end position="147"/>
    </location>
</feature>
<comment type="caution">
    <text evidence="2">The sequence shown here is derived from an EMBL/GenBank/DDBJ whole genome shotgun (WGS) entry which is preliminary data.</text>
</comment>
<evidence type="ECO:0000256" key="1">
    <source>
        <dbReference type="SAM" id="MobiDB-lite"/>
    </source>
</evidence>
<gene>
    <name evidence="2" type="ORF">GGX14DRAFT_407618</name>
</gene>
<evidence type="ECO:0000313" key="3">
    <source>
        <dbReference type="Proteomes" id="UP001219525"/>
    </source>
</evidence>
<accession>A0AAD6US28</accession>
<evidence type="ECO:0000313" key="2">
    <source>
        <dbReference type="EMBL" id="KAJ7190863.1"/>
    </source>
</evidence>
<protein>
    <submittedName>
        <fullName evidence="2">Uncharacterized protein</fullName>
    </submittedName>
</protein>
<sequence length="266" mass="29300">MAARDMIRSLIVIKRLNTQPAVSAKISRAQRKTSADIDNDVSSVPAKISAKELEDEAQARRIVVREMLHPMDWPSIFASCKIRDQNHWHHQWQGAVTVTTADSDSGTGFRHNMRHFAFQISPTSRARADGPTDRHLKVHKSSDAGHHCQFDGGAASSAHRGMRKPNVLVPFTVKKREKIPVPRASTASSVKVSVKVLLGKDKLGEDANRRESANKREDASVYLDEKTGGDHTRRGTMTSTPFDSITSSHSVAGKFDDGVNTNVSKT</sequence>
<name>A0AAD6US28_9AGAR</name>
<dbReference type="AlphaFoldDB" id="A0AAD6US28"/>
<dbReference type="Proteomes" id="UP001219525">
    <property type="component" value="Unassembled WGS sequence"/>
</dbReference>
<feature type="compositionally biased region" description="Basic and acidic residues" evidence="1">
    <location>
        <begin position="205"/>
        <end position="233"/>
    </location>
</feature>